<protein>
    <submittedName>
        <fullName evidence="3">START domain protein</fullName>
    </submittedName>
</protein>
<dbReference type="InterPro" id="IPR051213">
    <property type="entry name" value="START_lipid_transfer"/>
</dbReference>
<dbReference type="Proteomes" id="UP000009168">
    <property type="component" value="Unassembled WGS sequence"/>
</dbReference>
<gene>
    <name evidence="3" type="ORF">TTHERM_00624850</name>
</gene>
<evidence type="ECO:0000313" key="3">
    <source>
        <dbReference type="EMBL" id="EAS02367.1"/>
    </source>
</evidence>
<dbReference type="RefSeq" id="XP_001022612.1">
    <property type="nucleotide sequence ID" value="XM_001022612.3"/>
</dbReference>
<evidence type="ECO:0000256" key="1">
    <source>
        <dbReference type="SAM" id="MobiDB-lite"/>
    </source>
</evidence>
<dbReference type="PANTHER" id="PTHR19308:SF56">
    <property type="entry name" value="START DOMAIN-CONTAINING PROTEIN"/>
    <property type="match status" value="1"/>
</dbReference>
<dbReference type="EMBL" id="GG662540">
    <property type="protein sequence ID" value="EAS02367.1"/>
    <property type="molecule type" value="Genomic_DNA"/>
</dbReference>
<dbReference type="PROSITE" id="PS50848">
    <property type="entry name" value="START"/>
    <property type="match status" value="1"/>
</dbReference>
<dbReference type="SUPFAM" id="SSF55961">
    <property type="entry name" value="Bet v1-like"/>
    <property type="match status" value="1"/>
</dbReference>
<organism evidence="3 4">
    <name type="scientific">Tetrahymena thermophila (strain SB210)</name>
    <dbReference type="NCBI Taxonomy" id="312017"/>
    <lineage>
        <taxon>Eukaryota</taxon>
        <taxon>Sar</taxon>
        <taxon>Alveolata</taxon>
        <taxon>Ciliophora</taxon>
        <taxon>Intramacronucleata</taxon>
        <taxon>Oligohymenophorea</taxon>
        <taxon>Hymenostomatida</taxon>
        <taxon>Tetrahymenina</taxon>
        <taxon>Tetrahymenidae</taxon>
        <taxon>Tetrahymena</taxon>
    </lineage>
</organism>
<dbReference type="GO" id="GO:0008289">
    <property type="term" value="F:lipid binding"/>
    <property type="evidence" value="ECO:0007669"/>
    <property type="project" value="InterPro"/>
</dbReference>
<name>Q240P7_TETTS</name>
<dbReference type="AlphaFoldDB" id="Q240P7"/>
<dbReference type="GeneID" id="7831678"/>
<feature type="compositionally biased region" description="Basic and acidic residues" evidence="1">
    <location>
        <begin position="282"/>
        <end position="291"/>
    </location>
</feature>
<feature type="domain" description="START" evidence="2">
    <location>
        <begin position="29"/>
        <end position="196"/>
    </location>
</feature>
<evidence type="ECO:0000313" key="4">
    <source>
        <dbReference type="Proteomes" id="UP000009168"/>
    </source>
</evidence>
<dbReference type="CDD" id="cd00177">
    <property type="entry name" value="START"/>
    <property type="match status" value="1"/>
</dbReference>
<dbReference type="InterPro" id="IPR002913">
    <property type="entry name" value="START_lipid-bd_dom"/>
</dbReference>
<dbReference type="Gene3D" id="3.30.530.20">
    <property type="match status" value="1"/>
</dbReference>
<dbReference type="Pfam" id="PF01852">
    <property type="entry name" value="START"/>
    <property type="match status" value="1"/>
</dbReference>
<feature type="region of interest" description="Disordered" evidence="1">
    <location>
        <begin position="309"/>
        <end position="329"/>
    </location>
</feature>
<dbReference type="InterPro" id="IPR023393">
    <property type="entry name" value="START-like_dom_sf"/>
</dbReference>
<dbReference type="HOGENOM" id="CLU_845913_0_0_1"/>
<reference evidence="4" key="1">
    <citation type="journal article" date="2006" name="PLoS Biol.">
        <title>Macronuclear genome sequence of the ciliate Tetrahymena thermophila, a model eukaryote.</title>
        <authorList>
            <person name="Eisen J.A."/>
            <person name="Coyne R.S."/>
            <person name="Wu M."/>
            <person name="Wu D."/>
            <person name="Thiagarajan M."/>
            <person name="Wortman J.R."/>
            <person name="Badger J.H."/>
            <person name="Ren Q."/>
            <person name="Amedeo P."/>
            <person name="Jones K.M."/>
            <person name="Tallon L.J."/>
            <person name="Delcher A.L."/>
            <person name="Salzberg S.L."/>
            <person name="Silva J.C."/>
            <person name="Haas B.J."/>
            <person name="Majoros W.H."/>
            <person name="Farzad M."/>
            <person name="Carlton J.M."/>
            <person name="Smith R.K. Jr."/>
            <person name="Garg J."/>
            <person name="Pearlman R.E."/>
            <person name="Karrer K.M."/>
            <person name="Sun L."/>
            <person name="Manning G."/>
            <person name="Elde N.C."/>
            <person name="Turkewitz A.P."/>
            <person name="Asai D.J."/>
            <person name="Wilkes D.E."/>
            <person name="Wang Y."/>
            <person name="Cai H."/>
            <person name="Collins K."/>
            <person name="Stewart B.A."/>
            <person name="Lee S.R."/>
            <person name="Wilamowska K."/>
            <person name="Weinberg Z."/>
            <person name="Ruzzo W.L."/>
            <person name="Wloga D."/>
            <person name="Gaertig J."/>
            <person name="Frankel J."/>
            <person name="Tsao C.-C."/>
            <person name="Gorovsky M.A."/>
            <person name="Keeling P.J."/>
            <person name="Waller R.F."/>
            <person name="Patron N.J."/>
            <person name="Cherry J.M."/>
            <person name="Stover N.A."/>
            <person name="Krieger C.J."/>
            <person name="del Toro C."/>
            <person name="Ryder H.F."/>
            <person name="Williamson S.C."/>
            <person name="Barbeau R.A."/>
            <person name="Hamilton E.P."/>
            <person name="Orias E."/>
        </authorList>
    </citation>
    <scope>NUCLEOTIDE SEQUENCE [LARGE SCALE GENOMIC DNA]</scope>
    <source>
        <strain evidence="4">SB210</strain>
    </source>
</reference>
<feature type="region of interest" description="Disordered" evidence="1">
    <location>
        <begin position="266"/>
        <end position="291"/>
    </location>
</feature>
<dbReference type="InParanoid" id="Q240P7"/>
<accession>Q240P7</accession>
<dbReference type="KEGG" id="tet:TTHERM_00624850"/>
<keyword evidence="4" id="KW-1185">Reference proteome</keyword>
<proteinExistence type="predicted"/>
<dbReference type="OrthoDB" id="312717at2759"/>
<evidence type="ECO:0000259" key="2">
    <source>
        <dbReference type="PROSITE" id="PS50848"/>
    </source>
</evidence>
<dbReference type="PANTHER" id="PTHR19308">
    <property type="entry name" value="PHOSPHATIDYLCHOLINE TRANSFER PROTEIN"/>
    <property type="match status" value="1"/>
</dbReference>
<sequence>MELENLVPPQYQQGYLENKERLFQLKNLDEKWKLYQEKEGVKLYTREIEGQSIKMLRIETSFNASVKETCQLLFDDLEELKKSKEPVKTAEVIEEMNERGRIVFITTKPKYFVSSREVLLYMNQETIGQEEGVVQVQVGLDSHPNVLTNKNAVRTTTLLAGHFIQPDQADPSKTNVIFIIHNILNGSIPEFVQNMVVSHNLGGYIYFKNLCEQRAKTKELLPPIQVEAQEQQNITNNSQQLETTQESDNNNNNQLSFEEADEIKEKTQSRKDSFCNQEDYDNTAHSEDQKEILTTHNKSYRQNHLEQVDNNNSDISSQLSIKDSNSFEN</sequence>
<dbReference type="GO" id="GO:0005737">
    <property type="term" value="C:cytoplasm"/>
    <property type="evidence" value="ECO:0007669"/>
    <property type="project" value="UniProtKB-ARBA"/>
</dbReference>